<proteinExistence type="predicted"/>
<feature type="coiled-coil region" evidence="1">
    <location>
        <begin position="214"/>
        <end position="248"/>
    </location>
</feature>
<dbReference type="EMBL" id="VFNX01000001">
    <property type="protein sequence ID" value="TQK95473.1"/>
    <property type="molecule type" value="Genomic_DNA"/>
</dbReference>
<name>A0A542U8R0_9ACTN</name>
<gene>
    <name evidence="2" type="ORF">FB563_0368</name>
</gene>
<dbReference type="Proteomes" id="UP000318103">
    <property type="component" value="Unassembled WGS sequence"/>
</dbReference>
<organism evidence="2 3">
    <name type="scientific">Streptomyces puniciscabiei</name>
    <dbReference type="NCBI Taxonomy" id="164348"/>
    <lineage>
        <taxon>Bacteria</taxon>
        <taxon>Bacillati</taxon>
        <taxon>Actinomycetota</taxon>
        <taxon>Actinomycetes</taxon>
        <taxon>Kitasatosporales</taxon>
        <taxon>Streptomycetaceae</taxon>
        <taxon>Streptomyces</taxon>
    </lineage>
</organism>
<evidence type="ECO:0000313" key="3">
    <source>
        <dbReference type="Proteomes" id="UP000318103"/>
    </source>
</evidence>
<keyword evidence="3" id="KW-1185">Reference proteome</keyword>
<accession>A0A542U8R0</accession>
<sequence length="275" mass="30024">MRLWGSSGTKSTERGFLEAVQPVGAEGDQFLGRDSRTDGAGHAHHGQNGHMRTVLDARTSSGYGSRGIHAILDVETALAAADTAARLRDHAAAGEKIPGPAARRALTPDAFLICAFKHANALCEPVPGVTAPRQYDCQGPHMNDQHQDERARIRQAMDRLPAGQATASNGSLTVVALAAEAGVHRMALLKRHTDPKKEFYERVRTEIRQTPAPERRLRETVTKLKENVARQRAEIEELRQLVTRLTLASAVLIYDGDQRTDSSADNVVPLRRPPT</sequence>
<protein>
    <submittedName>
        <fullName evidence="2">Uncharacterized protein</fullName>
    </submittedName>
</protein>
<comment type="caution">
    <text evidence="2">The sequence shown here is derived from an EMBL/GenBank/DDBJ whole genome shotgun (WGS) entry which is preliminary data.</text>
</comment>
<dbReference type="AlphaFoldDB" id="A0A542U8R0"/>
<evidence type="ECO:0000313" key="2">
    <source>
        <dbReference type="EMBL" id="TQK95473.1"/>
    </source>
</evidence>
<keyword evidence="1" id="KW-0175">Coiled coil</keyword>
<reference evidence="2 3" key="1">
    <citation type="submission" date="2019-06" db="EMBL/GenBank/DDBJ databases">
        <title>Sequencing the genomes of 1000 actinobacteria strains.</title>
        <authorList>
            <person name="Klenk H.-P."/>
        </authorList>
    </citation>
    <scope>NUCLEOTIDE SEQUENCE [LARGE SCALE GENOMIC DNA]</scope>
    <source>
        <strain evidence="2 3">DSM 41929</strain>
    </source>
</reference>
<evidence type="ECO:0000256" key="1">
    <source>
        <dbReference type="SAM" id="Coils"/>
    </source>
</evidence>